<protein>
    <submittedName>
        <fullName evidence="1">Uncharacterized protein</fullName>
    </submittedName>
</protein>
<dbReference type="AlphaFoldDB" id="A0A9K3NI66"/>
<evidence type="ECO:0000313" key="2">
    <source>
        <dbReference type="Proteomes" id="UP000215914"/>
    </source>
</evidence>
<gene>
    <name evidence="1" type="ORF">HanXRQr2_Chr07g0316001</name>
</gene>
<dbReference type="Gramene" id="mRNA:HanXRQr2_Chr07g0316001">
    <property type="protein sequence ID" value="mRNA:HanXRQr2_Chr07g0316001"/>
    <property type="gene ID" value="HanXRQr2_Chr07g0316001"/>
</dbReference>
<dbReference type="InterPro" id="IPR050747">
    <property type="entry name" value="Mitochondrial_chaperone_BCS1"/>
</dbReference>
<sequence length="47" mass="5653">MNTIWSHIIFEHTSTFDMLAMDPKKKKDILDDLITFSKSKDYYKEIL</sequence>
<comment type="caution">
    <text evidence="1">The sequence shown here is derived from an EMBL/GenBank/DDBJ whole genome shotgun (WGS) entry which is preliminary data.</text>
</comment>
<proteinExistence type="predicted"/>
<name>A0A9K3NI66_HELAN</name>
<dbReference type="Proteomes" id="UP000215914">
    <property type="component" value="Unassembled WGS sequence"/>
</dbReference>
<dbReference type="EMBL" id="MNCJ02000322">
    <property type="protein sequence ID" value="KAF5800438.1"/>
    <property type="molecule type" value="Genomic_DNA"/>
</dbReference>
<dbReference type="PANTHER" id="PTHR23070">
    <property type="entry name" value="BCS1 AAA-TYPE ATPASE"/>
    <property type="match status" value="1"/>
</dbReference>
<evidence type="ECO:0000313" key="1">
    <source>
        <dbReference type="EMBL" id="KAF5800438.1"/>
    </source>
</evidence>
<reference evidence="1" key="2">
    <citation type="submission" date="2020-06" db="EMBL/GenBank/DDBJ databases">
        <title>Helianthus annuus Genome sequencing and assembly Release 2.</title>
        <authorList>
            <person name="Gouzy J."/>
            <person name="Langlade N."/>
            <person name="Munos S."/>
        </authorList>
    </citation>
    <scope>NUCLEOTIDE SEQUENCE</scope>
    <source>
        <tissue evidence="1">Leaves</tissue>
    </source>
</reference>
<accession>A0A9K3NI66</accession>
<reference evidence="1" key="1">
    <citation type="journal article" date="2017" name="Nature">
        <title>The sunflower genome provides insights into oil metabolism, flowering and Asterid evolution.</title>
        <authorList>
            <person name="Badouin H."/>
            <person name="Gouzy J."/>
            <person name="Grassa C.J."/>
            <person name="Murat F."/>
            <person name="Staton S.E."/>
            <person name="Cottret L."/>
            <person name="Lelandais-Briere C."/>
            <person name="Owens G.L."/>
            <person name="Carrere S."/>
            <person name="Mayjonade B."/>
            <person name="Legrand L."/>
            <person name="Gill N."/>
            <person name="Kane N.C."/>
            <person name="Bowers J.E."/>
            <person name="Hubner S."/>
            <person name="Bellec A."/>
            <person name="Berard A."/>
            <person name="Berges H."/>
            <person name="Blanchet N."/>
            <person name="Boniface M.C."/>
            <person name="Brunel D."/>
            <person name="Catrice O."/>
            <person name="Chaidir N."/>
            <person name="Claudel C."/>
            <person name="Donnadieu C."/>
            <person name="Faraut T."/>
            <person name="Fievet G."/>
            <person name="Helmstetter N."/>
            <person name="King M."/>
            <person name="Knapp S.J."/>
            <person name="Lai Z."/>
            <person name="Le Paslier M.C."/>
            <person name="Lippi Y."/>
            <person name="Lorenzon L."/>
            <person name="Mandel J.R."/>
            <person name="Marage G."/>
            <person name="Marchand G."/>
            <person name="Marquand E."/>
            <person name="Bret-Mestries E."/>
            <person name="Morien E."/>
            <person name="Nambeesan S."/>
            <person name="Nguyen T."/>
            <person name="Pegot-Espagnet P."/>
            <person name="Pouilly N."/>
            <person name="Raftis F."/>
            <person name="Sallet E."/>
            <person name="Schiex T."/>
            <person name="Thomas J."/>
            <person name="Vandecasteele C."/>
            <person name="Vares D."/>
            <person name="Vear F."/>
            <person name="Vautrin S."/>
            <person name="Crespi M."/>
            <person name="Mangin B."/>
            <person name="Burke J.M."/>
            <person name="Salse J."/>
            <person name="Munos S."/>
            <person name="Vincourt P."/>
            <person name="Rieseberg L.H."/>
            <person name="Langlade N.B."/>
        </authorList>
    </citation>
    <scope>NUCLEOTIDE SEQUENCE</scope>
    <source>
        <tissue evidence="1">Leaves</tissue>
    </source>
</reference>
<keyword evidence="2" id="KW-1185">Reference proteome</keyword>
<organism evidence="1 2">
    <name type="scientific">Helianthus annuus</name>
    <name type="common">Common sunflower</name>
    <dbReference type="NCBI Taxonomy" id="4232"/>
    <lineage>
        <taxon>Eukaryota</taxon>
        <taxon>Viridiplantae</taxon>
        <taxon>Streptophyta</taxon>
        <taxon>Embryophyta</taxon>
        <taxon>Tracheophyta</taxon>
        <taxon>Spermatophyta</taxon>
        <taxon>Magnoliopsida</taxon>
        <taxon>eudicotyledons</taxon>
        <taxon>Gunneridae</taxon>
        <taxon>Pentapetalae</taxon>
        <taxon>asterids</taxon>
        <taxon>campanulids</taxon>
        <taxon>Asterales</taxon>
        <taxon>Asteraceae</taxon>
        <taxon>Asteroideae</taxon>
        <taxon>Heliantheae alliance</taxon>
        <taxon>Heliantheae</taxon>
        <taxon>Helianthus</taxon>
    </lineage>
</organism>